<reference evidence="1" key="1">
    <citation type="submission" date="2022-09" db="EMBL/GenBank/DDBJ databases">
        <title>Fusarium specimens isolated from Avocado Roots.</title>
        <authorList>
            <person name="Stajich J."/>
            <person name="Roper C."/>
            <person name="Heimlech-Rivalta G."/>
        </authorList>
    </citation>
    <scope>NUCLEOTIDE SEQUENCE</scope>
    <source>
        <strain evidence="1">CF00095</strain>
    </source>
</reference>
<accession>A0ABQ8RAP5</accession>
<dbReference type="Proteomes" id="UP001152024">
    <property type="component" value="Unassembled WGS sequence"/>
</dbReference>
<organism evidence="1 2">
    <name type="scientific">Fusarium equiseti</name>
    <name type="common">Fusarium scirpi</name>
    <dbReference type="NCBI Taxonomy" id="61235"/>
    <lineage>
        <taxon>Eukaryota</taxon>
        <taxon>Fungi</taxon>
        <taxon>Dikarya</taxon>
        <taxon>Ascomycota</taxon>
        <taxon>Pezizomycotina</taxon>
        <taxon>Sordariomycetes</taxon>
        <taxon>Hypocreomycetidae</taxon>
        <taxon>Hypocreales</taxon>
        <taxon>Nectriaceae</taxon>
        <taxon>Fusarium</taxon>
        <taxon>Fusarium incarnatum-equiseti species complex</taxon>
    </lineage>
</organism>
<proteinExistence type="predicted"/>
<protein>
    <submittedName>
        <fullName evidence="1">Uncharacterized protein</fullName>
    </submittedName>
</protein>
<gene>
    <name evidence="1" type="ORF">NW768_007320</name>
</gene>
<evidence type="ECO:0000313" key="2">
    <source>
        <dbReference type="Proteomes" id="UP001152024"/>
    </source>
</evidence>
<comment type="caution">
    <text evidence="1">The sequence shown here is derived from an EMBL/GenBank/DDBJ whole genome shotgun (WGS) entry which is preliminary data.</text>
</comment>
<name>A0ABQ8RAP5_FUSEQ</name>
<sequence length="65" mass="7193">MTATKAAKEKSNAEVKCYARSQAFLTRQAVERKKALFGDQESIVDELPFDQSHVIGMECSGPECL</sequence>
<feature type="non-terminal residue" evidence="1">
    <location>
        <position position="65"/>
    </location>
</feature>
<dbReference type="EMBL" id="JAOQBH010000010">
    <property type="protein sequence ID" value="KAJ4130337.1"/>
    <property type="molecule type" value="Genomic_DNA"/>
</dbReference>
<evidence type="ECO:0000313" key="1">
    <source>
        <dbReference type="EMBL" id="KAJ4130337.1"/>
    </source>
</evidence>
<keyword evidence="2" id="KW-1185">Reference proteome</keyword>